<dbReference type="PROSITE" id="PS51122">
    <property type="entry name" value="CALPONIN_2"/>
    <property type="match status" value="1"/>
</dbReference>
<dbReference type="PROSITE" id="PS50021">
    <property type="entry name" value="CH"/>
    <property type="match status" value="1"/>
</dbReference>
<dbReference type="InterPro" id="IPR050606">
    <property type="entry name" value="Calponin-like"/>
</dbReference>
<dbReference type="GO" id="GO:0015629">
    <property type="term" value="C:actin cytoskeleton"/>
    <property type="evidence" value="ECO:0007669"/>
    <property type="project" value="TreeGrafter"/>
</dbReference>
<dbReference type="GO" id="GO:0007015">
    <property type="term" value="P:actin filament organization"/>
    <property type="evidence" value="ECO:0007669"/>
    <property type="project" value="TreeGrafter"/>
</dbReference>
<dbReference type="InterPro" id="IPR036872">
    <property type="entry name" value="CH_dom_sf"/>
</dbReference>
<dbReference type="InterPro" id="IPR003096">
    <property type="entry name" value="SM22_calponin"/>
</dbReference>
<feature type="region of interest" description="Disordered" evidence="3">
    <location>
        <begin position="104"/>
        <end position="127"/>
    </location>
</feature>
<dbReference type="PANTHER" id="PTHR47385:SF5">
    <property type="entry name" value="TRANSGELIN"/>
    <property type="match status" value="1"/>
</dbReference>
<comment type="similarity">
    <text evidence="1 2">Belongs to the calponin family.</text>
</comment>
<dbReference type="Pfam" id="PF00307">
    <property type="entry name" value="CH"/>
    <property type="match status" value="1"/>
</dbReference>
<dbReference type="Gene3D" id="1.10.418.10">
    <property type="entry name" value="Calponin-like domain"/>
    <property type="match status" value="1"/>
</dbReference>
<dbReference type="PANTHER" id="PTHR47385">
    <property type="entry name" value="CALPONIN"/>
    <property type="match status" value="1"/>
</dbReference>
<dbReference type="EMBL" id="GHBR01004452">
    <property type="protein sequence ID" value="NDJ98118.1"/>
    <property type="molecule type" value="Transcribed_RNA"/>
</dbReference>
<dbReference type="GO" id="GO:0051015">
    <property type="term" value="F:actin filament binding"/>
    <property type="evidence" value="ECO:0007669"/>
    <property type="project" value="TreeGrafter"/>
</dbReference>
<organism evidence="5">
    <name type="scientific">Myxobolus squamalis</name>
    <name type="common">Myxosporean</name>
    <dbReference type="NCBI Taxonomy" id="59785"/>
    <lineage>
        <taxon>Eukaryota</taxon>
        <taxon>Metazoa</taxon>
        <taxon>Cnidaria</taxon>
        <taxon>Myxozoa</taxon>
        <taxon>Myxosporea</taxon>
        <taxon>Bivalvulida</taxon>
        <taxon>Platysporina</taxon>
        <taxon>Myxobolidae</taxon>
        <taxon>Myxobolus</taxon>
    </lineage>
</organism>
<evidence type="ECO:0000256" key="2">
    <source>
        <dbReference type="RuleBase" id="RU361224"/>
    </source>
</evidence>
<evidence type="ECO:0000256" key="1">
    <source>
        <dbReference type="ARBA" id="ARBA00009631"/>
    </source>
</evidence>
<dbReference type="Pfam" id="PF00402">
    <property type="entry name" value="Calponin"/>
    <property type="match status" value="1"/>
</dbReference>
<dbReference type="InterPro" id="IPR001715">
    <property type="entry name" value="CH_dom"/>
</dbReference>
<reference evidence="5" key="1">
    <citation type="submission" date="2018-11" db="EMBL/GenBank/DDBJ databases">
        <title>Myxobolus squamalis genome and transcriptome.</title>
        <authorList>
            <person name="Yahalomi D."/>
            <person name="Atkinson S.D."/>
            <person name="Neuhof M."/>
            <person name="Chang E.S."/>
            <person name="Philippe H."/>
            <person name="Cartwright P."/>
            <person name="Bartholomew J.L."/>
            <person name="Huchon D."/>
        </authorList>
    </citation>
    <scope>NUCLEOTIDE SEQUENCE</scope>
    <source>
        <strain evidence="5">71B08</strain>
        <tissue evidence="5">Whole</tissue>
    </source>
</reference>
<evidence type="ECO:0000256" key="3">
    <source>
        <dbReference type="SAM" id="MobiDB-lite"/>
    </source>
</evidence>
<protein>
    <recommendedName>
        <fullName evidence="2">Transgelin</fullName>
    </recommendedName>
</protein>
<dbReference type="PRINTS" id="PR00888">
    <property type="entry name" value="SM22CALPONIN"/>
</dbReference>
<sequence>MNVLKPGAIKKINTMSAPFKQMENIEHFLRAATEYGLNPSELFQTVDLYKQQNMVQVLITIMALGRKSQANGFKGPSLGPKEATKHQRDFTEEQMKQGDTIIGLQMGSNKGANQSGINFGKTRSILD</sequence>
<dbReference type="InterPro" id="IPR000557">
    <property type="entry name" value="Calponin_repeat"/>
</dbReference>
<evidence type="ECO:0000259" key="4">
    <source>
        <dbReference type="PROSITE" id="PS50021"/>
    </source>
</evidence>
<proteinExistence type="inferred from homology"/>
<accession>A0A6B2G2D8</accession>
<name>A0A6B2G2D8_MYXSQ</name>
<dbReference type="SUPFAM" id="SSF47576">
    <property type="entry name" value="Calponin-homology domain, CH-domain"/>
    <property type="match status" value="1"/>
</dbReference>
<evidence type="ECO:0000313" key="5">
    <source>
        <dbReference type="EMBL" id="NDJ98118.1"/>
    </source>
</evidence>
<feature type="domain" description="Calponin-homology (CH)" evidence="4">
    <location>
        <begin position="1"/>
        <end position="69"/>
    </location>
</feature>
<dbReference type="AlphaFoldDB" id="A0A6B2G2D8"/>
<dbReference type="PROSITE" id="PS01052">
    <property type="entry name" value="CALPONIN_1"/>
    <property type="match status" value="1"/>
</dbReference>
<feature type="compositionally biased region" description="Polar residues" evidence="3">
    <location>
        <begin position="106"/>
        <end position="117"/>
    </location>
</feature>